<proteinExistence type="predicted"/>
<dbReference type="InterPro" id="IPR000873">
    <property type="entry name" value="AMP-dep_synth/lig_dom"/>
</dbReference>
<keyword evidence="1" id="KW-1133">Transmembrane helix</keyword>
<feature type="domain" description="AMP-dependent synthetase/ligase" evidence="2">
    <location>
        <begin position="34"/>
        <end position="419"/>
    </location>
</feature>
<dbReference type="PANTHER" id="PTHR24096:SF424">
    <property type="entry name" value="ACETYL-COA SYNTHETASE-LIKE PROTEIN-RELATED"/>
    <property type="match status" value="1"/>
</dbReference>
<keyword evidence="5" id="KW-1185">Reference proteome</keyword>
<name>A0ABR4J3P4_9EURO</name>
<dbReference type="InterPro" id="IPR025110">
    <property type="entry name" value="AMP-bd_C"/>
</dbReference>
<sequence length="562" mass="62301">METIIYRSRWGVTLPNVSFPDYVFRPFSTVPSRKPLFVDADHPDSIFLTYKSFRVWSKRLGAGLKAKGLRPSDRVLVYSGNDVFFPVIFMGVAMAGGVFTAANPNYTASELRHQISDSDPTFIIAAESSYATAIAAIEGTKLDAESIFVLQRAYDIFAGSSPAPLRPRVRLFTDLLSSDEAANRFHWESFSSQSQGYRTLALNYSSGTTGLSKGVEITHYNYIANTEALLFMNKLDPNLAIGSTIMRQLLFLPLFHAMAQTACFLSVVQGDTVYIMPRFDFIKMLEYVQKFRITDLCLAPSLVTAMVKDPRVKQYNLTSVARAVSGAAPLSPDVAQQFEALWPSGAMKLRQGWDLTGLHRATSLITTSDPRAPIDHKSVGELAPNVEAMIDVNREASSQNEFPVGEFLIRGPNVMKGYWRNQKATRETKLTGGWIRTGDIGYFDASGKVFIDLIKVNGFQVAPVELEAILFKHGAIADAAVIGVKCDGVEVPRAYVVLNPGIHMNPTEIQDFVRERLISYKRPTGGVAFVDSIPRNPSGKILRKELRKWAEKEASRTPTLKL</sequence>
<keyword evidence="4" id="KW-0436">Ligase</keyword>
<evidence type="ECO:0000313" key="5">
    <source>
        <dbReference type="Proteomes" id="UP001610446"/>
    </source>
</evidence>
<dbReference type="Gene3D" id="3.40.50.12780">
    <property type="entry name" value="N-terminal domain of ligase-like"/>
    <property type="match status" value="1"/>
</dbReference>
<evidence type="ECO:0000256" key="1">
    <source>
        <dbReference type="SAM" id="Phobius"/>
    </source>
</evidence>
<dbReference type="Proteomes" id="UP001610446">
    <property type="component" value="Unassembled WGS sequence"/>
</dbReference>
<feature type="transmembrane region" description="Helical" evidence="1">
    <location>
        <begin position="83"/>
        <end position="102"/>
    </location>
</feature>
<dbReference type="SUPFAM" id="SSF56801">
    <property type="entry name" value="Acetyl-CoA synthetase-like"/>
    <property type="match status" value="1"/>
</dbReference>
<evidence type="ECO:0000259" key="2">
    <source>
        <dbReference type="Pfam" id="PF00501"/>
    </source>
</evidence>
<organism evidence="4 5">
    <name type="scientific">Aspergillus pseudoustus</name>
    <dbReference type="NCBI Taxonomy" id="1810923"/>
    <lineage>
        <taxon>Eukaryota</taxon>
        <taxon>Fungi</taxon>
        <taxon>Dikarya</taxon>
        <taxon>Ascomycota</taxon>
        <taxon>Pezizomycotina</taxon>
        <taxon>Eurotiomycetes</taxon>
        <taxon>Eurotiomycetidae</taxon>
        <taxon>Eurotiales</taxon>
        <taxon>Aspergillaceae</taxon>
        <taxon>Aspergillus</taxon>
        <taxon>Aspergillus subgen. Nidulantes</taxon>
    </lineage>
</organism>
<gene>
    <name evidence="4" type="ORF">BJY01DRAFT_253116</name>
</gene>
<dbReference type="Pfam" id="PF13193">
    <property type="entry name" value="AMP-binding_C"/>
    <property type="match status" value="1"/>
</dbReference>
<dbReference type="InterPro" id="IPR042099">
    <property type="entry name" value="ANL_N_sf"/>
</dbReference>
<dbReference type="InterPro" id="IPR045851">
    <property type="entry name" value="AMP-bd_C_sf"/>
</dbReference>
<protein>
    <submittedName>
        <fullName evidence="4">4-coumarate-CoA ligase</fullName>
    </submittedName>
</protein>
<dbReference type="GO" id="GO:0016874">
    <property type="term" value="F:ligase activity"/>
    <property type="evidence" value="ECO:0007669"/>
    <property type="project" value="UniProtKB-KW"/>
</dbReference>
<dbReference type="EMBL" id="JBFXLU010000224">
    <property type="protein sequence ID" value="KAL2834164.1"/>
    <property type="molecule type" value="Genomic_DNA"/>
</dbReference>
<reference evidence="4 5" key="1">
    <citation type="submission" date="2024-07" db="EMBL/GenBank/DDBJ databases">
        <title>Section-level genome sequencing and comparative genomics of Aspergillus sections Usti and Cavernicolus.</title>
        <authorList>
            <consortium name="Lawrence Berkeley National Laboratory"/>
            <person name="Nybo J.L."/>
            <person name="Vesth T.C."/>
            <person name="Theobald S."/>
            <person name="Frisvad J.C."/>
            <person name="Larsen T.O."/>
            <person name="Kjaerboelling I."/>
            <person name="Rothschild-Mancinelli K."/>
            <person name="Lyhne E.K."/>
            <person name="Kogle M.E."/>
            <person name="Barry K."/>
            <person name="Clum A."/>
            <person name="Na H."/>
            <person name="Ledsgaard L."/>
            <person name="Lin J."/>
            <person name="Lipzen A."/>
            <person name="Kuo A."/>
            <person name="Riley R."/>
            <person name="Mondo S."/>
            <person name="Labutti K."/>
            <person name="Haridas S."/>
            <person name="Pangalinan J."/>
            <person name="Salamov A.A."/>
            <person name="Simmons B.A."/>
            <person name="Magnuson J.K."/>
            <person name="Chen J."/>
            <person name="Drula E."/>
            <person name="Henrissat B."/>
            <person name="Wiebenga A."/>
            <person name="Lubbers R.J."/>
            <person name="Gomes A.C."/>
            <person name="Makela M.R."/>
            <person name="Stajich J."/>
            <person name="Grigoriev I.V."/>
            <person name="Mortensen U.H."/>
            <person name="De Vries R.P."/>
            <person name="Baker S.E."/>
            <person name="Andersen M.R."/>
        </authorList>
    </citation>
    <scope>NUCLEOTIDE SEQUENCE [LARGE SCALE GENOMIC DNA]</scope>
    <source>
        <strain evidence="4 5">CBS 123904</strain>
    </source>
</reference>
<dbReference type="Gene3D" id="3.30.300.30">
    <property type="match status" value="1"/>
</dbReference>
<feature type="domain" description="AMP-binding enzyme C-terminal" evidence="3">
    <location>
        <begin position="465"/>
        <end position="540"/>
    </location>
</feature>
<dbReference type="PROSITE" id="PS00455">
    <property type="entry name" value="AMP_BINDING"/>
    <property type="match status" value="1"/>
</dbReference>
<keyword evidence="1" id="KW-0472">Membrane</keyword>
<accession>A0ABR4J3P4</accession>
<dbReference type="InterPro" id="IPR020845">
    <property type="entry name" value="AMP-binding_CS"/>
</dbReference>
<dbReference type="Pfam" id="PF00501">
    <property type="entry name" value="AMP-binding"/>
    <property type="match status" value="1"/>
</dbReference>
<evidence type="ECO:0000259" key="3">
    <source>
        <dbReference type="Pfam" id="PF13193"/>
    </source>
</evidence>
<evidence type="ECO:0000313" key="4">
    <source>
        <dbReference type="EMBL" id="KAL2834164.1"/>
    </source>
</evidence>
<keyword evidence="1" id="KW-0812">Transmembrane</keyword>
<dbReference type="PANTHER" id="PTHR24096">
    <property type="entry name" value="LONG-CHAIN-FATTY-ACID--COA LIGASE"/>
    <property type="match status" value="1"/>
</dbReference>
<comment type="caution">
    <text evidence="4">The sequence shown here is derived from an EMBL/GenBank/DDBJ whole genome shotgun (WGS) entry which is preliminary data.</text>
</comment>